<accession>A0A1N7IS12</accession>
<proteinExistence type="predicted"/>
<organism evidence="1 2">
    <name type="scientific">Chryseobacterium shigense</name>
    <dbReference type="NCBI Taxonomy" id="297244"/>
    <lineage>
        <taxon>Bacteria</taxon>
        <taxon>Pseudomonadati</taxon>
        <taxon>Bacteroidota</taxon>
        <taxon>Flavobacteriia</taxon>
        <taxon>Flavobacteriales</taxon>
        <taxon>Weeksellaceae</taxon>
        <taxon>Chryseobacterium group</taxon>
        <taxon>Chryseobacterium</taxon>
    </lineage>
</organism>
<sequence length="235" mass="27571">MKRILKKLLPDSLKLHIRLWQRYFSELQSRYRYPKEYDSKRIGEHILEVKQVIKKGEFTENKIHNLKIVGEKIHHLILQPGEVFSFWKLIGQPTSKNNFREGRNLIKNHLSSGAGGGICQFSSILYYAALQAGLKIIERYPHSIDIYQEHERFTPLGSDCTVVYGYKDLQIQNCFSHPVQFKSFVSDNELCLHLVSAEKIFLNRIDFKYTNAEKGVWVETFAEGRLLCKNFYIRL</sequence>
<keyword evidence="2" id="KW-1185">Reference proteome</keyword>
<dbReference type="Proteomes" id="UP000186373">
    <property type="component" value="Unassembled WGS sequence"/>
</dbReference>
<gene>
    <name evidence="1" type="ORF">SAMN05421639_104484</name>
</gene>
<evidence type="ECO:0000313" key="1">
    <source>
        <dbReference type="EMBL" id="SIS39889.1"/>
    </source>
</evidence>
<protein>
    <submittedName>
        <fullName evidence="1">Vancomycin resistance protein VanW</fullName>
    </submittedName>
</protein>
<dbReference type="AlphaFoldDB" id="A0A1N7IS12"/>
<name>A0A1N7IS12_9FLAO</name>
<dbReference type="InterPro" id="IPR007391">
    <property type="entry name" value="Vancomycin_resist_VanW"/>
</dbReference>
<dbReference type="PANTHER" id="PTHR35788">
    <property type="entry name" value="EXPORTED PROTEIN-RELATED"/>
    <property type="match status" value="1"/>
</dbReference>
<dbReference type="EMBL" id="FTNY01000004">
    <property type="protein sequence ID" value="SIS39889.1"/>
    <property type="molecule type" value="Genomic_DNA"/>
</dbReference>
<dbReference type="InterPro" id="IPR052913">
    <property type="entry name" value="Glycopeptide_resist_protein"/>
</dbReference>
<dbReference type="RefSeq" id="WP_076508595.1">
    <property type="nucleotide sequence ID" value="NZ_FTNY01000004.1"/>
</dbReference>
<evidence type="ECO:0000313" key="2">
    <source>
        <dbReference type="Proteomes" id="UP000186373"/>
    </source>
</evidence>
<dbReference type="Pfam" id="PF04294">
    <property type="entry name" value="VanW"/>
    <property type="match status" value="1"/>
</dbReference>
<reference evidence="2" key="1">
    <citation type="submission" date="2017-01" db="EMBL/GenBank/DDBJ databases">
        <authorList>
            <person name="Varghese N."/>
            <person name="Submissions S."/>
        </authorList>
    </citation>
    <scope>NUCLEOTIDE SEQUENCE [LARGE SCALE GENOMIC DNA]</scope>
    <source>
        <strain evidence="2">DSM 17126</strain>
    </source>
</reference>
<dbReference type="OrthoDB" id="9797191at2"/>
<dbReference type="PANTHER" id="PTHR35788:SF1">
    <property type="entry name" value="EXPORTED PROTEIN"/>
    <property type="match status" value="1"/>
</dbReference>